<dbReference type="Proteomes" id="UP000223079">
    <property type="component" value="Segment"/>
</dbReference>
<evidence type="ECO:0000313" key="5">
    <source>
        <dbReference type="Proteomes" id="UP000223079"/>
    </source>
</evidence>
<proteinExistence type="predicted"/>
<protein>
    <submittedName>
        <fullName evidence="1">Uncharacterized protein</fullName>
    </submittedName>
</protein>
<accession>A0A1D7SNC2</accession>
<dbReference type="EMBL" id="KX349312">
    <property type="protein sequence ID" value="AOO16249.1"/>
    <property type="molecule type" value="Genomic_DNA"/>
</dbReference>
<evidence type="ECO:0000313" key="1">
    <source>
        <dbReference type="EMBL" id="AOO15181.1"/>
    </source>
</evidence>
<evidence type="ECO:0000313" key="4">
    <source>
        <dbReference type="Proteomes" id="UP000221138"/>
    </source>
</evidence>
<sequence>MTNWKHHALDDPNLKYKHARIIINGPKSLSQAWMLQAMKLKYSYESRIATRNVED</sequence>
<dbReference type="EMBL" id="KX349307">
    <property type="protein sequence ID" value="AOO15181.1"/>
    <property type="molecule type" value="Genomic_DNA"/>
</dbReference>
<organism evidence="1 4">
    <name type="scientific">Cyanophage S-RIM12</name>
    <dbReference type="NCBI Taxonomy" id="1278402"/>
    <lineage>
        <taxon>Viruses</taxon>
        <taxon>Duplodnaviria</taxon>
        <taxon>Heunggongvirae</taxon>
        <taxon>Uroviricota</taxon>
        <taxon>Caudoviricetes</taxon>
        <taxon>Pantevenvirales</taxon>
        <taxon>Kyanoviridae</taxon>
        <taxon>Brizovirus</taxon>
        <taxon>Brizovirus syn33</taxon>
    </lineage>
</organism>
<gene>
    <name evidence="1" type="ORF">Np140310_122</name>
    <name evidence="2" type="ORF">RW040709_122</name>
    <name evidence="3" type="ORF">RW281109_122</name>
</gene>
<dbReference type="EMBL" id="KX349319">
    <property type="protein sequence ID" value="AOO17756.1"/>
    <property type="molecule type" value="Genomic_DNA"/>
</dbReference>
<evidence type="ECO:0000313" key="3">
    <source>
        <dbReference type="EMBL" id="AOO17756.1"/>
    </source>
</evidence>
<name>A0A1D7SNC2_9CAUD</name>
<reference evidence="4 5" key="1">
    <citation type="journal article" date="2016" name="Environ. Microbiol.">
        <title>Genomic diversification of marine cyanophages into stable ecotypes.</title>
        <authorList>
            <person name="Marston M.F."/>
            <person name="Martiny J.B."/>
        </authorList>
    </citation>
    <scope>NUCLEOTIDE SEQUENCE [LARGE SCALE GENOMIC DNA]</scope>
    <source>
        <strain evidence="1">Np_14_0310</strain>
        <strain evidence="2">RW_04_0709</strain>
        <strain evidence="3">RW_28_1109</strain>
    </source>
</reference>
<dbReference type="Proteomes" id="UP000221138">
    <property type="component" value="Segment"/>
</dbReference>
<dbReference type="Proteomes" id="UP000223861">
    <property type="component" value="Segment"/>
</dbReference>
<evidence type="ECO:0000313" key="2">
    <source>
        <dbReference type="EMBL" id="AOO16249.1"/>
    </source>
</evidence>